<organism evidence="1">
    <name type="scientific">Petromyces alliaceus</name>
    <name type="common">Aspergillus alliaceus</name>
    <dbReference type="NCBI Taxonomy" id="209559"/>
    <lineage>
        <taxon>Eukaryota</taxon>
        <taxon>Fungi</taxon>
        <taxon>Dikarya</taxon>
        <taxon>Ascomycota</taxon>
        <taxon>Pezizomycotina</taxon>
        <taxon>Eurotiomycetes</taxon>
        <taxon>Eurotiomycetidae</taxon>
        <taxon>Eurotiales</taxon>
        <taxon>Aspergillaceae</taxon>
        <taxon>Aspergillus</taxon>
        <taxon>Aspergillus subgen. Circumdati</taxon>
    </lineage>
</organism>
<protein>
    <submittedName>
        <fullName evidence="1">Uncharacterized protein</fullName>
    </submittedName>
</protein>
<proteinExistence type="predicted"/>
<name>A0A5N7BTF9_PETAA</name>
<dbReference type="AlphaFoldDB" id="A0A5N7BTF9"/>
<gene>
    <name evidence="1" type="ORF">BDV23DRAFT_188549</name>
</gene>
<sequence>MSAHDRSPSPDFINNLFPHKTWPGPWSSRASRQTKQVQSMLGDSKANRGGVRILLATFFSEYRYRKWPWGYFIYRAVYSVPEEDWAKPLEKINRYIYCTIHSKMSNTFPEPTRLVWQGYRNVITEDGKLLEEASVELVRRLFKGWVE</sequence>
<dbReference type="Proteomes" id="UP000326877">
    <property type="component" value="Unassembled WGS sequence"/>
</dbReference>
<dbReference type="OrthoDB" id="6499973at2759"/>
<evidence type="ECO:0000313" key="1">
    <source>
        <dbReference type="EMBL" id="KAE8385122.1"/>
    </source>
</evidence>
<accession>A0A5N7BTF9</accession>
<reference evidence="1" key="1">
    <citation type="submission" date="2019-04" db="EMBL/GenBank/DDBJ databases">
        <title>Friends and foes A comparative genomics studyof 23 Aspergillus species from section Flavi.</title>
        <authorList>
            <consortium name="DOE Joint Genome Institute"/>
            <person name="Kjaerbolling I."/>
            <person name="Vesth T."/>
            <person name="Frisvad J.C."/>
            <person name="Nybo J.L."/>
            <person name="Theobald S."/>
            <person name="Kildgaard S."/>
            <person name="Isbrandt T."/>
            <person name="Kuo A."/>
            <person name="Sato A."/>
            <person name="Lyhne E.K."/>
            <person name="Kogle M.E."/>
            <person name="Wiebenga A."/>
            <person name="Kun R.S."/>
            <person name="Lubbers R.J."/>
            <person name="Makela M.R."/>
            <person name="Barry K."/>
            <person name="Chovatia M."/>
            <person name="Clum A."/>
            <person name="Daum C."/>
            <person name="Haridas S."/>
            <person name="He G."/>
            <person name="LaButti K."/>
            <person name="Lipzen A."/>
            <person name="Mondo S."/>
            <person name="Riley R."/>
            <person name="Salamov A."/>
            <person name="Simmons B.A."/>
            <person name="Magnuson J.K."/>
            <person name="Henrissat B."/>
            <person name="Mortensen U.H."/>
            <person name="Larsen T.O."/>
            <person name="Devries R.P."/>
            <person name="Grigoriev I.V."/>
            <person name="Machida M."/>
            <person name="Baker S.E."/>
            <person name="Andersen M.R."/>
        </authorList>
    </citation>
    <scope>NUCLEOTIDE SEQUENCE [LARGE SCALE GENOMIC DNA]</scope>
    <source>
        <strain evidence="1">IBT 14317</strain>
    </source>
</reference>
<dbReference type="EMBL" id="ML735344">
    <property type="protein sequence ID" value="KAE8385122.1"/>
    <property type="molecule type" value="Genomic_DNA"/>
</dbReference>